<organism evidence="2 3">
    <name type="scientific">Cymbomonas tetramitiformis</name>
    <dbReference type="NCBI Taxonomy" id="36881"/>
    <lineage>
        <taxon>Eukaryota</taxon>
        <taxon>Viridiplantae</taxon>
        <taxon>Chlorophyta</taxon>
        <taxon>Pyramimonadophyceae</taxon>
        <taxon>Pyramimonadales</taxon>
        <taxon>Pyramimonadaceae</taxon>
        <taxon>Cymbomonas</taxon>
    </lineage>
</organism>
<proteinExistence type="predicted"/>
<reference evidence="2 3" key="1">
    <citation type="journal article" date="2015" name="Genome Biol. Evol.">
        <title>Comparative Genomics of a Bacterivorous Green Alga Reveals Evolutionary Causalities and Consequences of Phago-Mixotrophic Mode of Nutrition.</title>
        <authorList>
            <person name="Burns J.A."/>
            <person name="Paasch A."/>
            <person name="Narechania A."/>
            <person name="Kim E."/>
        </authorList>
    </citation>
    <scope>NUCLEOTIDE SEQUENCE [LARGE SCALE GENOMIC DNA]</scope>
    <source>
        <strain evidence="2 3">PLY_AMNH</strain>
    </source>
</reference>
<dbReference type="Proteomes" id="UP001190700">
    <property type="component" value="Unassembled WGS sequence"/>
</dbReference>
<evidence type="ECO:0000313" key="3">
    <source>
        <dbReference type="Proteomes" id="UP001190700"/>
    </source>
</evidence>
<dbReference type="EMBL" id="LGRX02026236">
    <property type="protein sequence ID" value="KAK3251148.1"/>
    <property type="molecule type" value="Genomic_DNA"/>
</dbReference>
<protein>
    <submittedName>
        <fullName evidence="2">Uncharacterized protein</fullName>
    </submittedName>
</protein>
<feature type="region of interest" description="Disordered" evidence="1">
    <location>
        <begin position="156"/>
        <end position="233"/>
    </location>
</feature>
<evidence type="ECO:0000256" key="1">
    <source>
        <dbReference type="SAM" id="MobiDB-lite"/>
    </source>
</evidence>
<name>A0AAE0CB49_9CHLO</name>
<feature type="compositionally biased region" description="Basic residues" evidence="1">
    <location>
        <begin position="178"/>
        <end position="187"/>
    </location>
</feature>
<accession>A0AAE0CB49</accession>
<dbReference type="AlphaFoldDB" id="A0AAE0CB49"/>
<gene>
    <name evidence="2" type="ORF">CYMTET_39500</name>
</gene>
<comment type="caution">
    <text evidence="2">The sequence shown here is derived from an EMBL/GenBank/DDBJ whole genome shotgun (WGS) entry which is preliminary data.</text>
</comment>
<sequence length="248" mass="27800">MASNNRASPTPGHSTSRHCCVSSLPRFSPRHQAPSCTYNQQDSKTSTHRATPMEMALMCLCSIAALCYLLAAQSWTRRISPEHADTTANSTPPKAAAAEQPINAEEDAYAMQYTEDELITRQHELRMWGEILNETPTNLATVEPADREAWRHLVIPQSNGDLHTTEQRPRTQTPPTSRPHRTNAHTHAHPEPAPTDLLSVPQPHQDTTCATADHGSYTHTIHPPTRPRHYHPHSTKAHIFQDWLSARF</sequence>
<keyword evidence="3" id="KW-1185">Reference proteome</keyword>
<evidence type="ECO:0000313" key="2">
    <source>
        <dbReference type="EMBL" id="KAK3251148.1"/>
    </source>
</evidence>